<dbReference type="InterPro" id="IPR025195">
    <property type="entry name" value="GTA_TIM_dom"/>
</dbReference>
<feature type="domain" description="Tip attachment protein J" evidence="2">
    <location>
        <begin position="792"/>
        <end position="950"/>
    </location>
</feature>
<name>A0A1T4MCS5_9HYPH</name>
<sequence length="1300" mass="138435">MATILLQAAGGIVGGLIGGPFGAMAGRALGALGGYAVDSMLFSKTGRAEAGRLTASRIMEADEGAGIPRLFGTARIAGQVIWTTRFEETSTSERQGGKGGSGGGTVVTSYSYFGNVAIGLSEGPIAGIRRVWADGEELDLSGVTWRLYRGDEEQMPDPLIESRQGRGNTPAYRGLAYLVFERLPLESWGNRIPQISVEVIRSVGQLEGNLRAVALLPGATEHGLDPQPVRETLSAGEDRVVNRAILYGETDIEASLDELQALAPELSRVALVVSWFGTDLRAGECRIMPGVEVRQRDETEKWCAGGVSRAGAYLVSRAGGGAAFGGTPSDAGVMRAIREIKARGLKVTHYPFLLMDIRAGNGLPDPYGDGEQAAYPWRGRITLDIEVGRPGSPDGTAAADAAITAFVGTAKPSDFLISGASVTYRGPAEWSYRRMVLHQAHLAKAAGGVAAFVIGSELRGLTRVRGAAGTFPFVDALVRLAADVKSILPGTIVTYAADWSEYSGYRPQDGSGDLFYNLDSLWASPAIDVVGIDNYLPAADWRATDWADGGPDAIASPYDRDGIKWHIRGGEDYDWYYASEADRNGRIRTPITDGAAGKPWVWRAKDIWSWWANAHIERQGGHEVGGRSPWVPMGKPVWFTELGCPAVDKGANQPNVFVDPKSAESGLPHFSSGASDPAIQRRFLEAQLSFWNPEAEGFIEANNPVSPIYGGRMVEPDGIHVWAWDARPYPAFPERMDLWSDGANWLRGHWLTGRLGRAPLDGLIAGLLTAHGFSDFDVSAVDGEVGGYVIDGPVSARSALEELLSLTGVVACPTGQGLIFRSLRRWQPEVVLSTFVDEKDGPLVEYRRAQADEMPQELIVGYSDPSRAYQTAAAEAGLACGDGLRQETVQLPVTLAEHEARAFAAAGLASRLGARETALLAVSPAELAIESGDAAILDGRTGDWLVTRIEAGASRRIELRLLPDRVGEEPDFAGVSTAPVARAPVVASRPLVHFLDLPLGSNGEAGSAPRLAVYAKPFVPYLVESSATGEGYAARFVASRPATIGILAQTLGAGPEGLIDHGNQIVVDLKRGALFSVTRAALLAGSNLAAILCGNGDWEVLQFEAAEEVAPMRFLLRGLLRAQGGTEDAMAAGAAAGNPFVLLDEATSSLQLRPGEIGGENHWRISPTGRPLDPATRVEAVAALGLRAMRPLSPVHLRATFETDGGLALAWVRRTRTDGDRWDGIEVPLGETGELYRITLAGEDGRSLVLESTTPMVTVGAASQLEAFGRLPPRLSASVCQVSMEFGAGTAREAWFERAA</sequence>
<dbReference type="InterPro" id="IPR056490">
    <property type="entry name" value="Rcc01698_C"/>
</dbReference>
<keyword evidence="5" id="KW-1185">Reference proteome</keyword>
<gene>
    <name evidence="4" type="ORF">SAMN05428963_10275</name>
</gene>
<dbReference type="Pfam" id="PF13550">
    <property type="entry name" value="Phage-tail_3"/>
    <property type="match status" value="1"/>
</dbReference>
<feature type="domain" description="Rcc01698-like C-terminal" evidence="3">
    <location>
        <begin position="1042"/>
        <end position="1141"/>
    </location>
</feature>
<dbReference type="Pfam" id="PF13547">
    <property type="entry name" value="GTA_TIM"/>
    <property type="match status" value="1"/>
</dbReference>
<dbReference type="SUPFAM" id="SSF51445">
    <property type="entry name" value="(Trans)glycosidases"/>
    <property type="match status" value="1"/>
</dbReference>
<evidence type="ECO:0000313" key="4">
    <source>
        <dbReference type="EMBL" id="SJZ64829.1"/>
    </source>
</evidence>
<feature type="domain" description="GTA TIM-barrel-like" evidence="1">
    <location>
        <begin position="430"/>
        <end position="733"/>
    </location>
</feature>
<dbReference type="CDD" id="cd19607">
    <property type="entry name" value="GTA_TIM-barrel-like"/>
    <property type="match status" value="1"/>
</dbReference>
<dbReference type="Gene3D" id="3.20.20.80">
    <property type="entry name" value="Glycosidases"/>
    <property type="match status" value="1"/>
</dbReference>
<dbReference type="EMBL" id="FUXL01000002">
    <property type="protein sequence ID" value="SJZ64829.1"/>
    <property type="molecule type" value="Genomic_DNA"/>
</dbReference>
<dbReference type="InterPro" id="IPR032876">
    <property type="entry name" value="J_dom"/>
</dbReference>
<evidence type="ECO:0000313" key="5">
    <source>
        <dbReference type="Proteomes" id="UP000190135"/>
    </source>
</evidence>
<proteinExistence type="predicted"/>
<dbReference type="Proteomes" id="UP000190135">
    <property type="component" value="Unassembled WGS sequence"/>
</dbReference>
<dbReference type="InterPro" id="IPR017853">
    <property type="entry name" value="GH"/>
</dbReference>
<organism evidence="4 5">
    <name type="scientific">Consotaella salsifontis</name>
    <dbReference type="NCBI Taxonomy" id="1365950"/>
    <lineage>
        <taxon>Bacteria</taxon>
        <taxon>Pseudomonadati</taxon>
        <taxon>Pseudomonadota</taxon>
        <taxon>Alphaproteobacteria</taxon>
        <taxon>Hyphomicrobiales</taxon>
        <taxon>Aurantimonadaceae</taxon>
        <taxon>Consotaella</taxon>
    </lineage>
</organism>
<evidence type="ECO:0000259" key="1">
    <source>
        <dbReference type="Pfam" id="PF13547"/>
    </source>
</evidence>
<dbReference type="OrthoDB" id="8445115at2"/>
<protein>
    <submittedName>
        <fullName evidence="4">Putative phage tail protein</fullName>
    </submittedName>
</protein>
<evidence type="ECO:0000259" key="2">
    <source>
        <dbReference type="Pfam" id="PF13550"/>
    </source>
</evidence>
<dbReference type="RefSeq" id="WP_078706783.1">
    <property type="nucleotide sequence ID" value="NZ_FUXL01000002.1"/>
</dbReference>
<reference evidence="4 5" key="1">
    <citation type="submission" date="2017-02" db="EMBL/GenBank/DDBJ databases">
        <authorList>
            <person name="Peterson S.W."/>
        </authorList>
    </citation>
    <scope>NUCLEOTIDE SEQUENCE [LARGE SCALE GENOMIC DNA]</scope>
    <source>
        <strain evidence="4 5">USBA 369</strain>
    </source>
</reference>
<accession>A0A1T4MCS5</accession>
<evidence type="ECO:0000259" key="3">
    <source>
        <dbReference type="Pfam" id="PF23666"/>
    </source>
</evidence>
<dbReference type="STRING" id="1365950.SAMN05428963_10275"/>
<dbReference type="Pfam" id="PF23666">
    <property type="entry name" value="Rcc01698_C"/>
    <property type="match status" value="1"/>
</dbReference>